<protein>
    <submittedName>
        <fullName evidence="1">Uncharacterized protein</fullName>
    </submittedName>
</protein>
<reference evidence="2" key="1">
    <citation type="journal article" date="2019" name="Int. J. Syst. Evol. Microbiol.">
        <title>The Global Catalogue of Microorganisms (GCM) 10K type strain sequencing project: providing services to taxonomists for standard genome sequencing and annotation.</title>
        <authorList>
            <consortium name="The Broad Institute Genomics Platform"/>
            <consortium name="The Broad Institute Genome Sequencing Center for Infectious Disease"/>
            <person name="Wu L."/>
            <person name="Ma J."/>
        </authorList>
    </citation>
    <scope>NUCLEOTIDE SEQUENCE [LARGE SCALE GENOMIC DNA]</scope>
    <source>
        <strain evidence="2">CGMCC 1.15942</strain>
    </source>
</reference>
<evidence type="ECO:0000313" key="1">
    <source>
        <dbReference type="EMBL" id="GGD06078.1"/>
    </source>
</evidence>
<sequence>MSAITKAFDLEMIWLPLERDYFDILDLNLKQSGIDLTVNEAKIQTLKQQHKKAMFQTLDGLYDQLKTGELTFDRVRRKFDILQFDLKDEVVTFINEIKKVNS</sequence>
<keyword evidence="2" id="KW-1185">Reference proteome</keyword>
<dbReference type="EMBL" id="BMKI01000033">
    <property type="protein sequence ID" value="GGD06078.1"/>
    <property type="molecule type" value="Genomic_DNA"/>
</dbReference>
<proteinExistence type="predicted"/>
<name>A0ABQ1PXV4_9ENTE</name>
<gene>
    <name evidence="1" type="ORF">GCM10011573_39360</name>
</gene>
<evidence type="ECO:0000313" key="2">
    <source>
        <dbReference type="Proteomes" id="UP000630615"/>
    </source>
</evidence>
<dbReference type="Proteomes" id="UP000630615">
    <property type="component" value="Unassembled WGS sequence"/>
</dbReference>
<accession>A0ABQ1PXV4</accession>
<dbReference type="RefSeq" id="WP_088270384.1">
    <property type="nucleotide sequence ID" value="NZ_BMKI01000033.1"/>
</dbReference>
<organism evidence="1 2">
    <name type="scientific">Enterococcus wangshanyuanii</name>
    <dbReference type="NCBI Taxonomy" id="2005703"/>
    <lineage>
        <taxon>Bacteria</taxon>
        <taxon>Bacillati</taxon>
        <taxon>Bacillota</taxon>
        <taxon>Bacilli</taxon>
        <taxon>Lactobacillales</taxon>
        <taxon>Enterococcaceae</taxon>
        <taxon>Enterococcus</taxon>
    </lineage>
</organism>
<comment type="caution">
    <text evidence="1">The sequence shown here is derived from an EMBL/GenBank/DDBJ whole genome shotgun (WGS) entry which is preliminary data.</text>
</comment>